<organism evidence="3 4">
    <name type="scientific">Dictyocaulus viviparus</name>
    <name type="common">Bovine lungworm</name>
    <dbReference type="NCBI Taxonomy" id="29172"/>
    <lineage>
        <taxon>Eukaryota</taxon>
        <taxon>Metazoa</taxon>
        <taxon>Ecdysozoa</taxon>
        <taxon>Nematoda</taxon>
        <taxon>Chromadorea</taxon>
        <taxon>Rhabditida</taxon>
        <taxon>Rhabditina</taxon>
        <taxon>Rhabditomorpha</taxon>
        <taxon>Strongyloidea</taxon>
        <taxon>Metastrongylidae</taxon>
        <taxon>Dictyocaulus</taxon>
    </lineage>
</organism>
<evidence type="ECO:0000259" key="2">
    <source>
        <dbReference type="PROSITE" id="PS50011"/>
    </source>
</evidence>
<dbReference type="Proteomes" id="UP000053766">
    <property type="component" value="Unassembled WGS sequence"/>
</dbReference>
<accession>A0A0D8XNP9</accession>
<dbReference type="GO" id="GO:0004672">
    <property type="term" value="F:protein kinase activity"/>
    <property type="evidence" value="ECO:0007669"/>
    <property type="project" value="InterPro"/>
</dbReference>
<dbReference type="GO" id="GO:0005524">
    <property type="term" value="F:ATP binding"/>
    <property type="evidence" value="ECO:0007669"/>
    <property type="project" value="InterPro"/>
</dbReference>
<dbReference type="InterPro" id="IPR000719">
    <property type="entry name" value="Prot_kinase_dom"/>
</dbReference>
<dbReference type="Pfam" id="PF00069">
    <property type="entry name" value="Pkinase"/>
    <property type="match status" value="1"/>
</dbReference>
<keyword evidence="4" id="KW-1185">Reference proteome</keyword>
<dbReference type="Gene3D" id="1.10.510.10">
    <property type="entry name" value="Transferase(Phosphotransferase) domain 1"/>
    <property type="match status" value="1"/>
</dbReference>
<dbReference type="SMART" id="SM00220">
    <property type="entry name" value="S_TKc"/>
    <property type="match status" value="1"/>
</dbReference>
<dbReference type="SUPFAM" id="SSF56112">
    <property type="entry name" value="Protein kinase-like (PK-like)"/>
    <property type="match status" value="1"/>
</dbReference>
<reference evidence="3 4" key="1">
    <citation type="submission" date="2013-11" db="EMBL/GenBank/DDBJ databases">
        <title>Draft genome of the bovine lungworm Dictyocaulus viviparus.</title>
        <authorList>
            <person name="Mitreva M."/>
        </authorList>
    </citation>
    <scope>NUCLEOTIDE SEQUENCE [LARGE SCALE GENOMIC DNA]</scope>
    <source>
        <strain evidence="3 4">HannoverDv2000</strain>
    </source>
</reference>
<dbReference type="PROSITE" id="PS50011">
    <property type="entry name" value="PROTEIN_KINASE_DOM"/>
    <property type="match status" value="1"/>
</dbReference>
<dbReference type="InterPro" id="IPR011009">
    <property type="entry name" value="Kinase-like_dom_sf"/>
</dbReference>
<dbReference type="EMBL" id="KN716409">
    <property type="protein sequence ID" value="KJH45424.1"/>
    <property type="molecule type" value="Genomic_DNA"/>
</dbReference>
<feature type="domain" description="Protein kinase" evidence="2">
    <location>
        <begin position="1"/>
        <end position="261"/>
    </location>
</feature>
<evidence type="ECO:0000313" key="4">
    <source>
        <dbReference type="Proteomes" id="UP000053766"/>
    </source>
</evidence>
<name>A0A0D8XNP9_DICVI</name>
<dbReference type="OrthoDB" id="194358at2759"/>
<evidence type="ECO:0000313" key="3">
    <source>
        <dbReference type="EMBL" id="KJH45424.1"/>
    </source>
</evidence>
<gene>
    <name evidence="3" type="ORF">DICVIV_08548</name>
</gene>
<sequence>MTEYALKTEMCEGDRRLLRLKIEVYVLGICKNIGNPEKRKHFIELIDRGKTNKFKFLVMGLVGPSLEDIRKNIVCKNFSRSTAMQASFQTLQAIADLHDIGYLHRDIKPQNFAVGLGQYENTIYILDFGIARKFTIGETKQVKKPRLHVKFLGTIRFASRACHHGIEQGRKDDLESWIYMVYDMLDDRHGLPWKHLRDRLHVVIYKEKFFRFQFPNCYSIVPSEFKRLVEYVNGMTFAEEPDYTYMTHSIKSIAKQNHIDMEKKLDWIGRSKNEKRTSQEESDETSEDNRYTGSDESEETEKQSRTKKFSTRRKVVMDTQKKSPIPKNL</sequence>
<proteinExistence type="predicted"/>
<dbReference type="AlphaFoldDB" id="A0A0D8XNP9"/>
<protein>
    <recommendedName>
        <fullName evidence="2">Protein kinase domain-containing protein</fullName>
    </recommendedName>
</protein>
<dbReference type="PANTHER" id="PTHR11909">
    <property type="entry name" value="CASEIN KINASE-RELATED"/>
    <property type="match status" value="1"/>
</dbReference>
<feature type="compositionally biased region" description="Basic residues" evidence="1">
    <location>
        <begin position="305"/>
        <end position="314"/>
    </location>
</feature>
<dbReference type="InterPro" id="IPR050235">
    <property type="entry name" value="CK1_Ser-Thr_kinase"/>
</dbReference>
<feature type="region of interest" description="Disordered" evidence="1">
    <location>
        <begin position="272"/>
        <end position="329"/>
    </location>
</feature>
<evidence type="ECO:0000256" key="1">
    <source>
        <dbReference type="SAM" id="MobiDB-lite"/>
    </source>
</evidence>
<dbReference type="STRING" id="29172.A0A0D8XNP9"/>
<reference evidence="4" key="2">
    <citation type="journal article" date="2016" name="Sci. Rep.">
        <title>Dictyocaulus viviparus genome, variome and transcriptome elucidate lungworm biology and support future intervention.</title>
        <authorList>
            <person name="McNulty S.N."/>
            <person name="Strube C."/>
            <person name="Rosa B.A."/>
            <person name="Martin J.C."/>
            <person name="Tyagi R."/>
            <person name="Choi Y.J."/>
            <person name="Wang Q."/>
            <person name="Hallsworth Pepin K."/>
            <person name="Zhang X."/>
            <person name="Ozersky P."/>
            <person name="Wilson R.K."/>
            <person name="Sternberg P.W."/>
            <person name="Gasser R.B."/>
            <person name="Mitreva M."/>
        </authorList>
    </citation>
    <scope>NUCLEOTIDE SEQUENCE [LARGE SCALE GENOMIC DNA]</scope>
    <source>
        <strain evidence="4">HannoverDv2000</strain>
    </source>
</reference>